<dbReference type="InterPro" id="IPR037010">
    <property type="entry name" value="VitB12-dep_Met_synth_activ_sf"/>
</dbReference>
<dbReference type="RefSeq" id="XP_013898256.1">
    <property type="nucleotide sequence ID" value="XM_014042802.1"/>
</dbReference>
<dbReference type="Gene3D" id="1.10.1240.10">
    <property type="entry name" value="Methionine synthase domain"/>
    <property type="match status" value="1"/>
</dbReference>
<evidence type="ECO:0000256" key="7">
    <source>
        <dbReference type="PROSITE-ProRule" id="PRU00346"/>
    </source>
</evidence>
<dbReference type="PANTHER" id="PTHR45833:SF1">
    <property type="entry name" value="METHIONINE SYNTHASE"/>
    <property type="match status" value="1"/>
</dbReference>
<feature type="region of interest" description="Disordered" evidence="8">
    <location>
        <begin position="336"/>
        <end position="356"/>
    </location>
</feature>
<keyword evidence="4" id="KW-0479">Metal-binding</keyword>
<dbReference type="Proteomes" id="UP000054498">
    <property type="component" value="Unassembled WGS sequence"/>
</dbReference>
<dbReference type="PROSITE" id="PS51332">
    <property type="entry name" value="B12_BINDING"/>
    <property type="match status" value="1"/>
</dbReference>
<evidence type="ECO:0000256" key="3">
    <source>
        <dbReference type="ARBA" id="ARBA00022691"/>
    </source>
</evidence>
<evidence type="ECO:0000259" key="10">
    <source>
        <dbReference type="PROSITE" id="PS51332"/>
    </source>
</evidence>
<dbReference type="GeneID" id="25741603"/>
<dbReference type="InterPro" id="IPR036724">
    <property type="entry name" value="Cobalamin-bd_sf"/>
</dbReference>
<dbReference type="PROSITE" id="PS50974">
    <property type="entry name" value="ADOMET_ACTIVATION"/>
    <property type="match status" value="1"/>
</dbReference>
<dbReference type="FunFam" id="1.10.1240.10:FF:000001">
    <property type="entry name" value="Methionine synthase"/>
    <property type="match status" value="1"/>
</dbReference>
<evidence type="ECO:0000256" key="5">
    <source>
        <dbReference type="ARBA" id="ARBA00022737"/>
    </source>
</evidence>
<dbReference type="InterPro" id="IPR033706">
    <property type="entry name" value="Met_synthase_B12-bd"/>
</dbReference>
<dbReference type="Gene3D" id="3.40.50.280">
    <property type="entry name" value="Cobalamin-binding domain"/>
    <property type="match status" value="1"/>
</dbReference>
<dbReference type="SUPFAM" id="SSF52242">
    <property type="entry name" value="Cobalamin (vitamin B12)-binding domain"/>
    <property type="match status" value="1"/>
</dbReference>
<keyword evidence="5" id="KW-0677">Repeat</keyword>
<dbReference type="PROSITE" id="PS51337">
    <property type="entry name" value="B12_BINDING_NTER"/>
    <property type="match status" value="1"/>
</dbReference>
<evidence type="ECO:0000256" key="4">
    <source>
        <dbReference type="ARBA" id="ARBA00022723"/>
    </source>
</evidence>
<keyword evidence="13" id="KW-1185">Reference proteome</keyword>
<dbReference type="Gene3D" id="3.10.196.10">
    <property type="entry name" value="Vitamin B12-dependent methionine synthase, activation domain"/>
    <property type="match status" value="1"/>
</dbReference>
<dbReference type="SUPFAM" id="SSF47644">
    <property type="entry name" value="Methionine synthase domain"/>
    <property type="match status" value="1"/>
</dbReference>
<dbReference type="FunFam" id="3.40.50.280:FF:000001">
    <property type="entry name" value="Methionine synthase"/>
    <property type="match status" value="1"/>
</dbReference>
<dbReference type="InterPro" id="IPR050554">
    <property type="entry name" value="Met_Synthase/Corrinoid"/>
</dbReference>
<keyword evidence="3" id="KW-0949">S-adenosyl-L-methionine</keyword>
<protein>
    <submittedName>
        <fullName evidence="12">5-methyltetrahydrofolate--homocysteine methyltransferase</fullName>
        <ecNumber evidence="12">2.1.1.13</ecNumber>
    </submittedName>
</protein>
<evidence type="ECO:0000256" key="2">
    <source>
        <dbReference type="ARBA" id="ARBA00022679"/>
    </source>
</evidence>
<dbReference type="Pfam" id="PF02310">
    <property type="entry name" value="B12-binding"/>
    <property type="match status" value="1"/>
</dbReference>
<dbReference type="InterPro" id="IPR006158">
    <property type="entry name" value="Cobalamin-bd"/>
</dbReference>
<evidence type="ECO:0000259" key="9">
    <source>
        <dbReference type="PROSITE" id="PS50974"/>
    </source>
</evidence>
<proteinExistence type="inferred from homology"/>
<keyword evidence="6" id="KW-0170">Cobalt</keyword>
<dbReference type="STRING" id="145388.A0A0D2MET8"/>
<dbReference type="AlphaFoldDB" id="A0A0D2MET8"/>
<feature type="domain" description="B12-binding N-terminal" evidence="11">
    <location>
        <begin position="74"/>
        <end position="170"/>
    </location>
</feature>
<dbReference type="Pfam" id="PF02607">
    <property type="entry name" value="B12-binding_2"/>
    <property type="match status" value="1"/>
</dbReference>
<reference evidence="12 13" key="1">
    <citation type="journal article" date="2013" name="BMC Genomics">
        <title>Reconstruction of the lipid metabolism for the microalga Monoraphidium neglectum from its genome sequence reveals characteristics suitable for biofuel production.</title>
        <authorList>
            <person name="Bogen C."/>
            <person name="Al-Dilaimi A."/>
            <person name="Albersmeier A."/>
            <person name="Wichmann J."/>
            <person name="Grundmann M."/>
            <person name="Rupp O."/>
            <person name="Lauersen K.J."/>
            <person name="Blifernez-Klassen O."/>
            <person name="Kalinowski J."/>
            <person name="Goesmann A."/>
            <person name="Mussgnug J.H."/>
            <person name="Kruse O."/>
        </authorList>
    </citation>
    <scope>NUCLEOTIDE SEQUENCE [LARGE SCALE GENOMIC DNA]</scope>
    <source>
        <strain evidence="12 13">SAG 48.87</strain>
    </source>
</reference>
<dbReference type="GO" id="GO:0046872">
    <property type="term" value="F:metal ion binding"/>
    <property type="evidence" value="ECO:0007669"/>
    <property type="project" value="UniProtKB-KW"/>
</dbReference>
<keyword evidence="2 7" id="KW-0808">Transferase</keyword>
<dbReference type="InterPro" id="IPR036594">
    <property type="entry name" value="Meth_synthase_dom"/>
</dbReference>
<feature type="domain" description="AdoMet activation" evidence="9">
    <location>
        <begin position="352"/>
        <end position="597"/>
    </location>
</feature>
<dbReference type="EC" id="2.1.1.13" evidence="12"/>
<dbReference type="SMART" id="SM01018">
    <property type="entry name" value="B12-binding_2"/>
    <property type="match status" value="1"/>
</dbReference>
<dbReference type="Gene3D" id="3.20.20.20">
    <property type="entry name" value="Dihydropteroate synthase-like"/>
    <property type="match status" value="1"/>
</dbReference>
<organism evidence="12 13">
    <name type="scientific">Monoraphidium neglectum</name>
    <dbReference type="NCBI Taxonomy" id="145388"/>
    <lineage>
        <taxon>Eukaryota</taxon>
        <taxon>Viridiplantae</taxon>
        <taxon>Chlorophyta</taxon>
        <taxon>core chlorophytes</taxon>
        <taxon>Chlorophyceae</taxon>
        <taxon>CS clade</taxon>
        <taxon>Sphaeropleales</taxon>
        <taxon>Selenastraceae</taxon>
        <taxon>Monoraphidium</taxon>
    </lineage>
</organism>
<dbReference type="EMBL" id="KK101910">
    <property type="protein sequence ID" value="KIY99236.1"/>
    <property type="molecule type" value="Genomic_DNA"/>
</dbReference>
<dbReference type="GO" id="GO:0005829">
    <property type="term" value="C:cytosol"/>
    <property type="evidence" value="ECO:0007669"/>
    <property type="project" value="TreeGrafter"/>
</dbReference>
<evidence type="ECO:0000313" key="13">
    <source>
        <dbReference type="Proteomes" id="UP000054498"/>
    </source>
</evidence>
<name>A0A0D2MET8_9CHLO</name>
<feature type="compositionally biased region" description="Low complexity" evidence="8">
    <location>
        <begin position="341"/>
        <end position="356"/>
    </location>
</feature>
<evidence type="ECO:0000256" key="8">
    <source>
        <dbReference type="SAM" id="MobiDB-lite"/>
    </source>
</evidence>
<keyword evidence="7 12" id="KW-0489">Methyltransferase</keyword>
<dbReference type="SUPFAM" id="SSF56507">
    <property type="entry name" value="Methionine synthase activation domain-like"/>
    <property type="match status" value="1"/>
</dbReference>
<feature type="domain" description="B12-binding" evidence="10">
    <location>
        <begin position="179"/>
        <end position="314"/>
    </location>
</feature>
<dbReference type="Gene3D" id="1.10.288.10">
    <property type="entry name" value="Cobalamin-dependent Methionine Synthase, domain 2"/>
    <property type="match status" value="1"/>
</dbReference>
<dbReference type="InterPro" id="IPR004223">
    <property type="entry name" value="VitB12-dep_Met_synth_activ_dom"/>
</dbReference>
<dbReference type="CDD" id="cd02069">
    <property type="entry name" value="methionine_synthase_B12_BD"/>
    <property type="match status" value="1"/>
</dbReference>
<dbReference type="GO" id="GO:0008705">
    <property type="term" value="F:methionine synthase activity"/>
    <property type="evidence" value="ECO:0007669"/>
    <property type="project" value="UniProtKB-EC"/>
</dbReference>
<dbReference type="PANTHER" id="PTHR45833">
    <property type="entry name" value="METHIONINE SYNTHASE"/>
    <property type="match status" value="1"/>
</dbReference>
<evidence type="ECO:0000313" key="12">
    <source>
        <dbReference type="EMBL" id="KIY99236.1"/>
    </source>
</evidence>
<dbReference type="Pfam" id="PF02965">
    <property type="entry name" value="Met_synt_B12"/>
    <property type="match status" value="1"/>
</dbReference>
<evidence type="ECO:0000259" key="11">
    <source>
        <dbReference type="PROSITE" id="PS51337"/>
    </source>
</evidence>
<evidence type="ECO:0000256" key="6">
    <source>
        <dbReference type="ARBA" id="ARBA00023285"/>
    </source>
</evidence>
<dbReference type="GO" id="GO:0031419">
    <property type="term" value="F:cobalamin binding"/>
    <property type="evidence" value="ECO:0007669"/>
    <property type="project" value="InterPro"/>
</dbReference>
<dbReference type="GO" id="GO:0050667">
    <property type="term" value="P:homocysteine metabolic process"/>
    <property type="evidence" value="ECO:0007669"/>
    <property type="project" value="TreeGrafter"/>
</dbReference>
<gene>
    <name evidence="12" type="ORF">MNEG_8728</name>
</gene>
<comment type="similarity">
    <text evidence="1">Belongs to the vitamin-B12 dependent methionine synthase family.</text>
</comment>
<sequence length="597" mass="66424">MDMGIVNAVQVKNDVYEKIDKELLEFVEDVLLNRCENATERMMEYAATLDPHSKPTAVKRLGAAAGDAGPKKAAAASWRDLPVEKRLEHALVKGIDEFAVVDTEEARSCGRYPMPLNVIEGPLMDGMNVVGDLFGAGKMFLPQVIKSARVMKRAVAHLLPFIEEEKRKAGGDMTVESNAGVFVIATVKGDVHDIGKNIVAVVLGCNNFKVIDLGVMTPWDKILDAAQEAKADVIGLSGLITPSLDEMVTVAKKMEERGMKTPLLVGGATTSKMHTAVKVAPVYSGPVVHVLDASRSVPVVQALVDKNAEQRQAFVEEVREQYAELREEFYAGLEDRSSPVAHQQEQHQQQQQQQQQQYLTLAQAQAKAFKVDWSDPVNRPVRPALLGTKLFENYPIEDVVEYIDWNPFFQVWQLRGRYPNRGYPKIFNDATVGSEAKKLFQEAQDMLNDFIARKRVRLNGIVGIYPANSVGDDIEIYSDDAARGEVRARFYGLRQQAEKEGDEPYLCVSDFIAPRETDVPDYLGAFACSAGHGLEEVVAEYKEAGDDYSYIMAEALADRLAEAFAEKLHELTRRELWGYAPDEALSVDDMLKVKYQM</sequence>
<dbReference type="KEGG" id="mng:MNEG_8728"/>
<dbReference type="OrthoDB" id="261426at2759"/>
<evidence type="ECO:0000256" key="1">
    <source>
        <dbReference type="ARBA" id="ARBA00010398"/>
    </source>
</evidence>
<dbReference type="GO" id="GO:0046653">
    <property type="term" value="P:tetrahydrofolate metabolic process"/>
    <property type="evidence" value="ECO:0007669"/>
    <property type="project" value="TreeGrafter"/>
</dbReference>
<dbReference type="InterPro" id="IPR011005">
    <property type="entry name" value="Dihydropteroate_synth-like_sf"/>
</dbReference>
<dbReference type="InterPro" id="IPR003759">
    <property type="entry name" value="Cbl-bd_cap"/>
</dbReference>
<dbReference type="GO" id="GO:0032259">
    <property type="term" value="P:methylation"/>
    <property type="evidence" value="ECO:0007669"/>
    <property type="project" value="UniProtKB-KW"/>
</dbReference>
<accession>A0A0D2MET8</accession>